<dbReference type="GO" id="GO:0034237">
    <property type="term" value="F:protein kinase A regulatory subunit binding"/>
    <property type="evidence" value="ECO:0000318"/>
    <property type="project" value="GO_Central"/>
</dbReference>
<dbReference type="Gene3D" id="1.20.5.340">
    <property type="match status" value="1"/>
</dbReference>
<gene>
    <name evidence="4" type="ORF">ZOSMA_538G00080</name>
</gene>
<dbReference type="GO" id="GO:0030036">
    <property type="term" value="P:actin cytoskeleton organization"/>
    <property type="evidence" value="ECO:0000318"/>
    <property type="project" value="GO_Central"/>
</dbReference>
<reference evidence="5" key="1">
    <citation type="journal article" date="2016" name="Nature">
        <title>The genome of the seagrass Zostera marina reveals angiosperm adaptation to the sea.</title>
        <authorList>
            <person name="Olsen J.L."/>
            <person name="Rouze P."/>
            <person name="Verhelst B."/>
            <person name="Lin Y.-C."/>
            <person name="Bayer T."/>
            <person name="Collen J."/>
            <person name="Dattolo E."/>
            <person name="De Paoli E."/>
            <person name="Dittami S."/>
            <person name="Maumus F."/>
            <person name="Michel G."/>
            <person name="Kersting A."/>
            <person name="Lauritano C."/>
            <person name="Lohaus R."/>
            <person name="Toepel M."/>
            <person name="Tonon T."/>
            <person name="Vanneste K."/>
            <person name="Amirebrahimi M."/>
            <person name="Brakel J."/>
            <person name="Bostroem C."/>
            <person name="Chovatia M."/>
            <person name="Grimwood J."/>
            <person name="Jenkins J.W."/>
            <person name="Jueterbock A."/>
            <person name="Mraz A."/>
            <person name="Stam W.T."/>
            <person name="Tice H."/>
            <person name="Bornberg-Bauer E."/>
            <person name="Green P.J."/>
            <person name="Pearson G.A."/>
            <person name="Procaccini G."/>
            <person name="Duarte C.M."/>
            <person name="Schmutz J."/>
            <person name="Reusch T.B.H."/>
            <person name="Van de Peer Y."/>
        </authorList>
    </citation>
    <scope>NUCLEOTIDE SEQUENCE [LARGE SCALE GENOMIC DNA]</scope>
    <source>
        <strain evidence="5">cv. Finnish</strain>
    </source>
</reference>
<feature type="region of interest" description="Disordered" evidence="3">
    <location>
        <begin position="655"/>
        <end position="675"/>
    </location>
</feature>
<evidence type="ECO:0000313" key="5">
    <source>
        <dbReference type="Proteomes" id="UP000036987"/>
    </source>
</evidence>
<keyword evidence="2" id="KW-0206">Cytoskeleton</keyword>
<keyword evidence="2" id="KW-0963">Cytoplasm</keyword>
<dbReference type="InterPro" id="IPR028288">
    <property type="entry name" value="SCAR/WAVE_fam"/>
</dbReference>
<evidence type="ECO:0000256" key="1">
    <source>
        <dbReference type="ARBA" id="ARBA00006993"/>
    </source>
</evidence>
<dbReference type="Proteomes" id="UP000036987">
    <property type="component" value="Unassembled WGS sequence"/>
</dbReference>
<dbReference type="GO" id="GO:0071933">
    <property type="term" value="F:Arp2/3 complex binding"/>
    <property type="evidence" value="ECO:0000318"/>
    <property type="project" value="GO_Central"/>
</dbReference>
<dbReference type="PANTHER" id="PTHR12902">
    <property type="entry name" value="WASP-1"/>
    <property type="match status" value="1"/>
</dbReference>
<evidence type="ECO:0000256" key="3">
    <source>
        <dbReference type="SAM" id="MobiDB-lite"/>
    </source>
</evidence>
<name>A0A0K9NZD9_ZOSMR</name>
<protein>
    <recommendedName>
        <fullName evidence="2">Protein SCAR</fullName>
    </recommendedName>
    <alternativeName>
        <fullName evidence="2">Protein WAVE</fullName>
    </alternativeName>
</protein>
<dbReference type="EMBL" id="LFYR01001505">
    <property type="protein sequence ID" value="KMZ61325.1"/>
    <property type="molecule type" value="Genomic_DNA"/>
</dbReference>
<accession>A0A0K9NZD9</accession>
<dbReference type="Gene3D" id="6.10.280.150">
    <property type="match status" value="1"/>
</dbReference>
<keyword evidence="5" id="KW-1185">Reference proteome</keyword>
<comment type="similarity">
    <text evidence="1 2">Belongs to the SCAR/WAVE family.</text>
</comment>
<dbReference type="PANTHER" id="PTHR12902:SF1">
    <property type="entry name" value="WISKOTT-ALDRICH SYNDROME PROTEIN FAMILY MEMBER"/>
    <property type="match status" value="1"/>
</dbReference>
<organism evidence="4 5">
    <name type="scientific">Zostera marina</name>
    <name type="common">Eelgrass</name>
    <dbReference type="NCBI Taxonomy" id="29655"/>
    <lineage>
        <taxon>Eukaryota</taxon>
        <taxon>Viridiplantae</taxon>
        <taxon>Streptophyta</taxon>
        <taxon>Embryophyta</taxon>
        <taxon>Tracheophyta</taxon>
        <taxon>Spermatophyta</taxon>
        <taxon>Magnoliopsida</taxon>
        <taxon>Liliopsida</taxon>
        <taxon>Zosteraceae</taxon>
        <taxon>Zostera</taxon>
    </lineage>
</organism>
<comment type="function">
    <text evidence="2">Involved in regulation of actin and microtubule organization. Part of a WAVE complex that activates the Arp2/3 complex.</text>
</comment>
<dbReference type="STRING" id="29655.A0A0K9NZD9"/>
<comment type="caution">
    <text evidence="4">The sequence shown here is derived from an EMBL/GenBank/DDBJ whole genome shotgun (WGS) entry which is preliminary data.</text>
</comment>
<dbReference type="GO" id="GO:2000601">
    <property type="term" value="P:positive regulation of Arp2/3 complex-mediated actin nucleation"/>
    <property type="evidence" value="ECO:0000318"/>
    <property type="project" value="GO_Central"/>
</dbReference>
<proteinExistence type="inferred from homology"/>
<feature type="compositionally biased region" description="Polar residues" evidence="3">
    <location>
        <begin position="1431"/>
        <end position="1451"/>
    </location>
</feature>
<evidence type="ECO:0000313" key="4">
    <source>
        <dbReference type="EMBL" id="KMZ61325.1"/>
    </source>
</evidence>
<keyword evidence="2" id="KW-0009">Actin-binding</keyword>
<sequence>MPLLRCEIKNEYGLGDPELYEESGSDDPEALLEGVAMAGLVGVLRQIGDLAEFAAEVFHGLHEQIVTTSARGHRLMLCVQQLEIEFPAVEKKVLSQTTHSHLPNNAGIDWHPSNHLDQNLITQQDMPRFVLNSYEESREPPQLFILDKFDVAGAGACLKRYTDPSLFKTNDSSFRTLESEIQREKKSHKTRKKGTHSMHTKTINSFMKPDEKSIPTSDPKSLSLKRAKLKTRHVNSLTNRIGTSYMECIIDSQIVDQNQNDIRGKYSFSGNKKSVEAALEVHEIVIDSSSREKNYREIKQSQFIIKHNRIEEDIDGPGKEKGMNRVPESLLLPNDEVSKSPLVIGSPTFNDYREFNDTEKLSKNVLHESEGMAVLDMAGSGAGEIGNNVSKLDYDNELENYVDALTAMESEMETDYQSSVPNSPHKESPRASSDSGRVGKHAKLTSSLDEKCSLDSVEHLGNFIDTGLTEKNEDHTLECEKSLSFSSMNLLEKNSNKDLDTTSLSELPENMEESTPVWPSSLPENMKESAIFISSDSFKIVNESTRIMPSESPKTMKESAAVKLSETPDNINDNYICRSKESDVLNAIHEPCYASYDPQSASGSLEILDEYLSASEDPNAMLSDQERDIKSTTKGLDEGNLICTDILSKSEETVLVGDSGNPDVLSDAPSPRQMDNNDGLYPIMTYNLIHENELFSENIVDGSSPDAHTHSSTCSIPEKTVLNNFSQDSSLHSVKEPSELINHNLEIDDGIVKAPHFDGDSENLRHEKLNENVDDDIVYGNIQNLQSKHFPTKENEVFSETKTGDNPCPHLLEVASDTFNDKERNDSIIVTEIPVDSIMIENSASVFCSETSSNSIEDDKSFELNSISPSSQDTSGSEFKMHDSIQELKDKIQVESVSGSEFKIHDSTQELKNKIDVESLSGSELKMHDSIQESSKIHVESVSGFEFKIYDSTQELKNKIDVESLSGSELKMHDSIQESSKIHVESVSGSELKMHDSIQESSKIHVESVSGSECKIHDSTQELKNKIDVQSLSGSELKMHDSIQESSKIHVESVSGSEFKIHDSTQELKNKIDVESVSGSEFKIHDSTQELKNKIDLESVSVSEFKIHDSTQELKNKMHVESVSGSEFKTQEESVSISEFKIHDSTKELKNNKLSSPYDNTLGLTSEETSALLCSKQENENTSSKLGPEDHPFPADMNNHGTVDSTDSFVALVPNNTQIDSSNNTELSYSQSDVREVDMVLINSDQSDGSLAVEFQSSTPEGFEELDVQQPQIIRKMETPVCLDNSCVSSINVLKELLADETKQVTGVSENGIKKNDSDDSLCDTHHQNHSEVEETYKSIQSSSELFVKSLENISVTNMHTQINLLPQNGLQDSVADTPLPPLPPLQWRLGKHGLGSKIPFGATSNPTLRSKSPIKSFLNSSASGILPLLENNQQPQVNDANSGSRQTVSS</sequence>
<comment type="subcellular location">
    <subcellularLocation>
        <location evidence="2">Cytoplasm</location>
        <location evidence="2">Cytoskeleton</location>
    </subcellularLocation>
</comment>
<dbReference type="GO" id="GO:0003779">
    <property type="term" value="F:actin binding"/>
    <property type="evidence" value="ECO:0007669"/>
    <property type="project" value="UniProtKB-UniRule"/>
</dbReference>
<evidence type="ECO:0000256" key="2">
    <source>
        <dbReference type="RuleBase" id="RU367034"/>
    </source>
</evidence>
<dbReference type="OrthoDB" id="1929108at2759"/>
<feature type="region of interest" description="Disordered" evidence="3">
    <location>
        <begin position="412"/>
        <end position="445"/>
    </location>
</feature>
<feature type="region of interest" description="Disordered" evidence="3">
    <location>
        <begin position="1430"/>
        <end position="1451"/>
    </location>
</feature>
<dbReference type="GO" id="GO:0005856">
    <property type="term" value="C:cytoskeleton"/>
    <property type="evidence" value="ECO:0007669"/>
    <property type="project" value="UniProtKB-SubCell"/>
</dbReference>